<evidence type="ECO:0000256" key="4">
    <source>
        <dbReference type="RuleBase" id="RU004335"/>
    </source>
</evidence>
<organism evidence="7 8">
    <name type="scientific">Heracleum sosnowskyi</name>
    <dbReference type="NCBI Taxonomy" id="360622"/>
    <lineage>
        <taxon>Eukaryota</taxon>
        <taxon>Viridiplantae</taxon>
        <taxon>Streptophyta</taxon>
        <taxon>Embryophyta</taxon>
        <taxon>Tracheophyta</taxon>
        <taxon>Spermatophyta</taxon>
        <taxon>Magnoliopsida</taxon>
        <taxon>eudicotyledons</taxon>
        <taxon>Gunneridae</taxon>
        <taxon>Pentapetalae</taxon>
        <taxon>asterids</taxon>
        <taxon>campanulids</taxon>
        <taxon>Apiales</taxon>
        <taxon>Apiaceae</taxon>
        <taxon>Apioideae</taxon>
        <taxon>apioid superclade</taxon>
        <taxon>Tordylieae</taxon>
        <taxon>Tordyliinae</taxon>
        <taxon>Heracleum</taxon>
    </lineage>
</organism>
<keyword evidence="3 5" id="KW-0326">Glycosidase</keyword>
<evidence type="ECO:0000256" key="2">
    <source>
        <dbReference type="ARBA" id="ARBA00022801"/>
    </source>
</evidence>
<sequence length="339" mass="37320">MNSFVWILTGLLLDLATSQITPSGSIGVNFGTLGNNLPSPQDVKNLYGRCKIQQMRLFEPNSNILEALRHSGLSVCIGVKNNDIPSLSNFNDPKACIDWLNTNVVPYKNDVTFKYITMGNEVIPGPLAQYLPNAINNMYNALNSLGLGKIMVTTVVPTNVLQTSFPPSAGAFTPDTFPILGDIISFFYGNNIPLMVNVYPYFSYAADPAHISLEYATFLSKTPVVVDGQFRYYNLFDASVDAFHAAIEKVNVGNISLAISETGWPTVGNDPYASKENAEIYNTNLVNHVTKNGTPRRPGKIMDTFIFAMFNENQKAPGVEQNFGLFYPSMQSVYPLFSC</sequence>
<dbReference type="SUPFAM" id="SSF51445">
    <property type="entry name" value="(Trans)glycosidases"/>
    <property type="match status" value="1"/>
</dbReference>
<dbReference type="InterPro" id="IPR044965">
    <property type="entry name" value="Glyco_hydro_17_plant"/>
</dbReference>
<comment type="similarity">
    <text evidence="1 4">Belongs to the glycosyl hydrolase 17 family.</text>
</comment>
<evidence type="ECO:0000256" key="5">
    <source>
        <dbReference type="RuleBase" id="RU004336"/>
    </source>
</evidence>
<evidence type="ECO:0000256" key="6">
    <source>
        <dbReference type="SAM" id="SignalP"/>
    </source>
</evidence>
<dbReference type="EMBL" id="JAUIZM010000006">
    <property type="protein sequence ID" value="KAK1379045.1"/>
    <property type="molecule type" value="Genomic_DNA"/>
</dbReference>
<accession>A0AAD8I7N3</accession>
<keyword evidence="6" id="KW-0732">Signal</keyword>
<dbReference type="InterPro" id="IPR000490">
    <property type="entry name" value="Glyco_hydro_17"/>
</dbReference>
<dbReference type="PANTHER" id="PTHR32227">
    <property type="entry name" value="GLUCAN ENDO-1,3-BETA-GLUCOSIDASE BG1-RELATED-RELATED"/>
    <property type="match status" value="1"/>
</dbReference>
<dbReference type="GO" id="GO:0004553">
    <property type="term" value="F:hydrolase activity, hydrolyzing O-glycosyl compounds"/>
    <property type="evidence" value="ECO:0007669"/>
    <property type="project" value="InterPro"/>
</dbReference>
<keyword evidence="2 5" id="KW-0378">Hydrolase</keyword>
<protein>
    <submittedName>
        <fullName evidence="7">Beta-1,3 glucanase 4</fullName>
    </submittedName>
</protein>
<evidence type="ECO:0000256" key="3">
    <source>
        <dbReference type="ARBA" id="ARBA00023295"/>
    </source>
</evidence>
<evidence type="ECO:0000313" key="8">
    <source>
        <dbReference type="Proteomes" id="UP001237642"/>
    </source>
</evidence>
<dbReference type="Gene3D" id="3.20.20.80">
    <property type="entry name" value="Glycosidases"/>
    <property type="match status" value="1"/>
</dbReference>
<dbReference type="FunFam" id="3.20.20.80:FF:000010">
    <property type="entry name" value="glucan endo-1,3-beta-glucosidase, basic"/>
    <property type="match status" value="1"/>
</dbReference>
<reference evidence="7" key="1">
    <citation type="submission" date="2023-02" db="EMBL/GenBank/DDBJ databases">
        <title>Genome of toxic invasive species Heracleum sosnowskyi carries increased number of genes despite the absence of recent whole-genome duplications.</title>
        <authorList>
            <person name="Schelkunov M."/>
            <person name="Shtratnikova V."/>
            <person name="Makarenko M."/>
            <person name="Klepikova A."/>
            <person name="Omelchenko D."/>
            <person name="Novikova G."/>
            <person name="Obukhova E."/>
            <person name="Bogdanov V."/>
            <person name="Penin A."/>
            <person name="Logacheva M."/>
        </authorList>
    </citation>
    <scope>NUCLEOTIDE SEQUENCE</scope>
    <source>
        <strain evidence="7">Hsosn_3</strain>
        <tissue evidence="7">Leaf</tissue>
    </source>
</reference>
<feature type="chain" id="PRO_5042133048" evidence="6">
    <location>
        <begin position="19"/>
        <end position="339"/>
    </location>
</feature>
<feature type="signal peptide" evidence="6">
    <location>
        <begin position="1"/>
        <end position="18"/>
    </location>
</feature>
<comment type="caution">
    <text evidence="7">The sequence shown here is derived from an EMBL/GenBank/DDBJ whole genome shotgun (WGS) entry which is preliminary data.</text>
</comment>
<dbReference type="Proteomes" id="UP001237642">
    <property type="component" value="Unassembled WGS sequence"/>
</dbReference>
<keyword evidence="8" id="KW-1185">Reference proteome</keyword>
<gene>
    <name evidence="7" type="ORF">POM88_025789</name>
</gene>
<proteinExistence type="inferred from homology"/>
<dbReference type="Pfam" id="PF00332">
    <property type="entry name" value="Glyco_hydro_17"/>
    <property type="match status" value="1"/>
</dbReference>
<name>A0AAD8I7N3_9APIA</name>
<dbReference type="GO" id="GO:0005975">
    <property type="term" value="P:carbohydrate metabolic process"/>
    <property type="evidence" value="ECO:0007669"/>
    <property type="project" value="InterPro"/>
</dbReference>
<evidence type="ECO:0000256" key="1">
    <source>
        <dbReference type="ARBA" id="ARBA00008773"/>
    </source>
</evidence>
<reference evidence="7" key="2">
    <citation type="submission" date="2023-05" db="EMBL/GenBank/DDBJ databases">
        <authorList>
            <person name="Schelkunov M.I."/>
        </authorList>
    </citation>
    <scope>NUCLEOTIDE SEQUENCE</scope>
    <source>
        <strain evidence="7">Hsosn_3</strain>
        <tissue evidence="7">Leaf</tissue>
    </source>
</reference>
<dbReference type="InterPro" id="IPR017853">
    <property type="entry name" value="GH"/>
</dbReference>
<dbReference type="AlphaFoldDB" id="A0AAD8I7N3"/>
<dbReference type="PROSITE" id="PS00587">
    <property type="entry name" value="GLYCOSYL_HYDROL_F17"/>
    <property type="match status" value="1"/>
</dbReference>
<evidence type="ECO:0000313" key="7">
    <source>
        <dbReference type="EMBL" id="KAK1379045.1"/>
    </source>
</evidence>